<protein>
    <submittedName>
        <fullName evidence="1">Uncharacterized protein</fullName>
    </submittedName>
</protein>
<accession>A0ACB9Y9U4</accession>
<reference evidence="1" key="1">
    <citation type="submission" date="2022-06" db="EMBL/GenBank/DDBJ databases">
        <title>The First Complete Genome of the Simian Malaria Parasite Plasmodium brasilianum.</title>
        <authorList>
            <person name="Bajic M."/>
            <person name="Ravishankar S."/>
        </authorList>
    </citation>
    <scope>NUCLEOTIDE SEQUENCE</scope>
    <source>
        <strain evidence="1">Bolivian I</strain>
    </source>
</reference>
<evidence type="ECO:0000313" key="2">
    <source>
        <dbReference type="Proteomes" id="UP001056978"/>
    </source>
</evidence>
<gene>
    <name evidence="1" type="ORF">MKS88_002348</name>
</gene>
<name>A0ACB9Y9U4_PLABR</name>
<organism evidence="1 2">
    <name type="scientific">Plasmodium brasilianum</name>
    <dbReference type="NCBI Taxonomy" id="5824"/>
    <lineage>
        <taxon>Eukaryota</taxon>
        <taxon>Sar</taxon>
        <taxon>Alveolata</taxon>
        <taxon>Apicomplexa</taxon>
        <taxon>Aconoidasida</taxon>
        <taxon>Haemosporida</taxon>
        <taxon>Plasmodiidae</taxon>
        <taxon>Plasmodium</taxon>
        <taxon>Plasmodium (Plasmodium)</taxon>
    </lineage>
</organism>
<sequence>MEAFFEEYQNGTTCTSHHFDLNNDFMNAISHKYSDDVRTDEEELYAEFDKKNSVPYSKKIYEKIIKKICHHNGLKHVNYYINNFDKIKNIRGIKVRGENRICVLTLCLNYIYCNLNNETMTIHELKSQIKRNISQTKIYCKNLAKILYSICNRLGIKSCTKNDLLPYMEKCITTIIYKMKNLNNDFSTKKNLQVQTRTNIFDEVFELINNFTDNYNDNDSFYIDEKKKYYNENFDEIDSQEKGVLQNNDQCIYRRSKNINDHDFDDGKKCRASVTTGSANGVSINEDETSSEACMYKCVSACGDNSNGNSNDNSSDNSNDNLNSLSRYIRRKRSVNTRSKMVRKDVDMNELIKYLEKNVTLLSLYSCVLYSFFVIWNTKENMDMNLHKKECRWNGGNLLYFICSSVIITFSVFNIRLKDQFVCYCLDVVQQSVISQKREMLNFFLVTLNEFLGIPVNTYKNVLFCIRIIFSNYIMLQMYLFYIIKKYKLLKRKKKGLLFLIQQLQIHLAKLFRIIHTNFYNLSDLIVDYNFLFLSEYVYINVKEIISKNYDFLHMKKLMKGLIKNYLTQEEKKRFDEHHFNEVYDIDLNDIKLYLSKILSYNLYNEDEYQIDEHVQKNSEVVDQLKRNNSIILENSSHGSSEIVLACEEKTTSDATWDGKRITSKYAADENYFSDNRSRMQNGNSRTSIVVNKDDIRNNDSSNSSNNDVNSYEIMQGYTYDETINPTIYELHHGYNFYNLKQNNIDIFNYRKNIMLISNNTDCRDKDMCTYLRSGESSYEVGSNNVRMNTLRTNNARSNLIDSNNNTGGDSNLWCYYRNYTSKIGIGKEEDEAKVTMKYQIQDDLQNEIKAGIGNFAEFLEELDNNTLKNEEVLLHFFKNADILKKINLSTINETNMEIMRFYNIKIVVQFLFYNILKSIIYNCYSLNFFSLHNLHRAINPKKNVKKNNISLSHEKAEIINTSFKRKIASKIKEMKNKKYKLEKYLICEQNDYLQNFHNSKLLKENIKLFLSDKKIILKNVSELLAYCLQEENADHSFSLEVSNDQALNFMPNSGKQSLPSNMRERDDNSSVYDCYCKGEECTNIHIKKNSLPYDENNNNNSSNNSNSNNSSGNNNNYNNSNNSSGNNNNYNNSNNSSGNNNNYNNSNNSSGNNNNYNNSNNSSGNNNNYNNSNSNNRSSNNNISNDNNNNSSSNNNNSSSNNNNSSSNNNNNSSSNNNNNSSSNNNNSSSNNNNSSSNNNNNSSSNNNNNSSSNNNNNSSSNNNDSSSNNNNSSSNNNNSSSNNKKKIKIVLCRYAAEDENCQYYNDLQDASFNFFDYIFNIKMMKDYKDMEGLFPGKYFNVLFKMFNNMNYSFGSKKKKLIKMSNCLYHTYHLIGIKRIAGVGYNFTFKNELNDNYSKVLKTKFSNILLLEDVYFVFNRFFYFLFIYIKSQCCFFTENDTHLCIDNNNALHSPKLRCSCNRANCCYKIKTIVLFGNL</sequence>
<evidence type="ECO:0000313" key="1">
    <source>
        <dbReference type="EMBL" id="KAI4838839.1"/>
    </source>
</evidence>
<keyword evidence="2" id="KW-1185">Reference proteome</keyword>
<proteinExistence type="predicted"/>
<comment type="caution">
    <text evidence="1">The sequence shown here is derived from an EMBL/GenBank/DDBJ whole genome shotgun (WGS) entry which is preliminary data.</text>
</comment>
<dbReference type="Proteomes" id="UP001056978">
    <property type="component" value="Chromosome 8"/>
</dbReference>
<dbReference type="EMBL" id="CM043776">
    <property type="protein sequence ID" value="KAI4838839.1"/>
    <property type="molecule type" value="Genomic_DNA"/>
</dbReference>